<feature type="binding site" evidence="3">
    <location>
        <position position="295"/>
    </location>
    <ligand>
        <name>Zn(2+)</name>
        <dbReference type="ChEBI" id="CHEBI:29105"/>
    </ligand>
</feature>
<keyword evidence="1 3" id="KW-0489">Methyltransferase</keyword>
<keyword evidence="6" id="KW-1185">Reference proteome</keyword>
<feature type="binding site" evidence="3">
    <location>
        <position position="294"/>
    </location>
    <ligand>
        <name>Zn(2+)</name>
        <dbReference type="ChEBI" id="CHEBI:29105"/>
    </ligand>
</feature>
<keyword evidence="2 3" id="KW-0808">Transferase</keyword>
<keyword evidence="3" id="KW-0862">Zinc</keyword>
<dbReference type="Pfam" id="PF02574">
    <property type="entry name" value="S-methyl_trans"/>
    <property type="match status" value="1"/>
</dbReference>
<dbReference type="GO" id="GO:0046872">
    <property type="term" value="F:metal ion binding"/>
    <property type="evidence" value="ECO:0007669"/>
    <property type="project" value="UniProtKB-KW"/>
</dbReference>
<dbReference type="PROSITE" id="PS50970">
    <property type="entry name" value="HCY"/>
    <property type="match status" value="1"/>
</dbReference>
<name>A0A931IGT3_9NOCA</name>
<feature type="binding site" evidence="3">
    <location>
        <position position="226"/>
    </location>
    <ligand>
        <name>Zn(2+)</name>
        <dbReference type="ChEBI" id="CHEBI:29105"/>
    </ligand>
</feature>
<dbReference type="EMBL" id="JADMLG010000021">
    <property type="protein sequence ID" value="MBH0781154.1"/>
    <property type="molecule type" value="Genomic_DNA"/>
</dbReference>
<evidence type="ECO:0000256" key="2">
    <source>
        <dbReference type="ARBA" id="ARBA00022679"/>
    </source>
</evidence>
<evidence type="ECO:0000256" key="1">
    <source>
        <dbReference type="ARBA" id="ARBA00022603"/>
    </source>
</evidence>
<organism evidence="5 6">
    <name type="scientific">Nocardia bovistercoris</name>
    <dbReference type="NCBI Taxonomy" id="2785916"/>
    <lineage>
        <taxon>Bacteria</taxon>
        <taxon>Bacillati</taxon>
        <taxon>Actinomycetota</taxon>
        <taxon>Actinomycetes</taxon>
        <taxon>Mycobacteriales</taxon>
        <taxon>Nocardiaceae</taxon>
        <taxon>Nocardia</taxon>
    </lineage>
</organism>
<dbReference type="InterPro" id="IPR003726">
    <property type="entry name" value="HCY_dom"/>
</dbReference>
<evidence type="ECO:0000259" key="4">
    <source>
        <dbReference type="PROSITE" id="PS50970"/>
    </source>
</evidence>
<feature type="domain" description="Hcy-binding" evidence="4">
    <location>
        <begin position="4"/>
        <end position="309"/>
    </location>
</feature>
<dbReference type="PANTHER" id="PTHR11103">
    <property type="entry name" value="SLR1189 PROTEIN"/>
    <property type="match status" value="1"/>
</dbReference>
<dbReference type="Gene3D" id="3.20.20.330">
    <property type="entry name" value="Homocysteine-binding-like domain"/>
    <property type="match status" value="1"/>
</dbReference>
<dbReference type="GO" id="GO:0008168">
    <property type="term" value="F:methyltransferase activity"/>
    <property type="evidence" value="ECO:0007669"/>
    <property type="project" value="UniProtKB-UniRule"/>
</dbReference>
<dbReference type="InterPro" id="IPR036589">
    <property type="entry name" value="HCY_dom_sf"/>
</dbReference>
<dbReference type="AlphaFoldDB" id="A0A931IGT3"/>
<sequence length="325" mass="34309">MSTARPIAPWPAGQLLLTDGGLETTLVFHEDIELPDFAAFPLLEDEGGRDVLRGYYRDYADIAHTHGLGIVLDTPTWRAPSDWGARLGYDADALVALNAAAVDLLAGIRAEYAPRTHVVISGNVGPRGDGYDVGARMSVDAAEEYHRAQIAALARAGADLITVLTMTHVEEAVGVVRAARAESMPVVVGFTVETDGTLPSGQALSAAIIEVDAATEGYPVHYGINCAHPDHFEPVLRSEPWAARIGLLRANASRSSHAELDEATELDSGDPAELGARYAELRGRFPNLVVLGGCCGTDDRHIAAVAEACAPEARELSPANSASSV</sequence>
<keyword evidence="3" id="KW-0479">Metal-binding</keyword>
<dbReference type="GO" id="GO:0032259">
    <property type="term" value="P:methylation"/>
    <property type="evidence" value="ECO:0007669"/>
    <property type="project" value="UniProtKB-KW"/>
</dbReference>
<dbReference type="Proteomes" id="UP000655751">
    <property type="component" value="Unassembled WGS sequence"/>
</dbReference>
<evidence type="ECO:0000313" key="5">
    <source>
        <dbReference type="EMBL" id="MBH0781154.1"/>
    </source>
</evidence>
<proteinExistence type="predicted"/>
<dbReference type="SUPFAM" id="SSF82282">
    <property type="entry name" value="Homocysteine S-methyltransferase"/>
    <property type="match status" value="1"/>
</dbReference>
<comment type="caution">
    <text evidence="5">The sequence shown here is derived from an EMBL/GenBank/DDBJ whole genome shotgun (WGS) entry which is preliminary data.</text>
</comment>
<evidence type="ECO:0000313" key="6">
    <source>
        <dbReference type="Proteomes" id="UP000655751"/>
    </source>
</evidence>
<accession>A0A931IGT3</accession>
<reference evidence="5" key="1">
    <citation type="submission" date="2020-11" db="EMBL/GenBank/DDBJ databases">
        <title>Nocardia NEAU-351.nov., a novel actinomycete isolated from the cow dung.</title>
        <authorList>
            <person name="Zhang X."/>
        </authorList>
    </citation>
    <scope>NUCLEOTIDE SEQUENCE</scope>
    <source>
        <strain evidence="5">NEAU-351</strain>
    </source>
</reference>
<dbReference type="PANTHER" id="PTHR11103:SF18">
    <property type="entry name" value="SLR1189 PROTEIN"/>
    <property type="match status" value="1"/>
</dbReference>
<protein>
    <submittedName>
        <fullName evidence="5">Homocysteine S-methyltransferase family protein</fullName>
    </submittedName>
</protein>
<gene>
    <name evidence="5" type="ORF">IT779_33260</name>
</gene>
<evidence type="ECO:0000256" key="3">
    <source>
        <dbReference type="PROSITE-ProRule" id="PRU00333"/>
    </source>
</evidence>
<comment type="cofactor">
    <cofactor evidence="3">
        <name>Zn(2+)</name>
        <dbReference type="ChEBI" id="CHEBI:29105"/>
    </cofactor>
</comment>
<dbReference type="RefSeq" id="WP_196153451.1">
    <property type="nucleotide sequence ID" value="NZ_JADMLG010000021.1"/>
</dbReference>